<evidence type="ECO:0000313" key="2">
    <source>
        <dbReference type="Proteomes" id="UP000838756"/>
    </source>
</evidence>
<dbReference type="EMBL" id="CAKXAJ010024819">
    <property type="protein sequence ID" value="CAH2230626.1"/>
    <property type="molecule type" value="Genomic_DNA"/>
</dbReference>
<accession>A0A8S4R6C1</accession>
<proteinExistence type="predicted"/>
<dbReference type="OrthoDB" id="6261922at2759"/>
<sequence>MGLIRRVRRDRRTILGESLRDQIRNEEILRRTRVTDIAQRLEKLRELMDIKVPRCWSGNPAPVYAASVDSQPGGRKTSNESREAVGYKRPRILEFETPCKRPMVQKWKSIGCFDVYIVTPYLIGFLFCMKRPQIAIDGNFTATAPRRLYSI</sequence>
<dbReference type="AlphaFoldDB" id="A0A8S4R6C1"/>
<evidence type="ECO:0000313" key="1">
    <source>
        <dbReference type="EMBL" id="CAH2230626.1"/>
    </source>
</evidence>
<gene>
    <name evidence="1" type="primary">jg19532</name>
    <name evidence="1" type="ORF">PAEG_LOCUS9816</name>
</gene>
<name>A0A8S4R6C1_9NEOP</name>
<dbReference type="Proteomes" id="UP000838756">
    <property type="component" value="Unassembled WGS sequence"/>
</dbReference>
<protein>
    <submittedName>
        <fullName evidence="1">Jg19532 protein</fullName>
    </submittedName>
</protein>
<organism evidence="1 2">
    <name type="scientific">Pararge aegeria aegeria</name>
    <dbReference type="NCBI Taxonomy" id="348720"/>
    <lineage>
        <taxon>Eukaryota</taxon>
        <taxon>Metazoa</taxon>
        <taxon>Ecdysozoa</taxon>
        <taxon>Arthropoda</taxon>
        <taxon>Hexapoda</taxon>
        <taxon>Insecta</taxon>
        <taxon>Pterygota</taxon>
        <taxon>Neoptera</taxon>
        <taxon>Endopterygota</taxon>
        <taxon>Lepidoptera</taxon>
        <taxon>Glossata</taxon>
        <taxon>Ditrysia</taxon>
        <taxon>Papilionoidea</taxon>
        <taxon>Nymphalidae</taxon>
        <taxon>Satyrinae</taxon>
        <taxon>Satyrini</taxon>
        <taxon>Parargina</taxon>
        <taxon>Pararge</taxon>
    </lineage>
</organism>
<reference evidence="1" key="1">
    <citation type="submission" date="2022-03" db="EMBL/GenBank/DDBJ databases">
        <authorList>
            <person name="Lindestad O."/>
        </authorList>
    </citation>
    <scope>NUCLEOTIDE SEQUENCE</scope>
</reference>
<keyword evidence="2" id="KW-1185">Reference proteome</keyword>
<comment type="caution">
    <text evidence="1">The sequence shown here is derived from an EMBL/GenBank/DDBJ whole genome shotgun (WGS) entry which is preliminary data.</text>
</comment>